<dbReference type="GO" id="GO:0016627">
    <property type="term" value="F:oxidoreductase activity, acting on the CH-CH group of donors"/>
    <property type="evidence" value="ECO:0007669"/>
    <property type="project" value="InterPro"/>
</dbReference>
<dbReference type="InterPro" id="IPR039357">
    <property type="entry name" value="SRD5A/TECR"/>
</dbReference>
<dbReference type="OrthoDB" id="540503at2759"/>
<evidence type="ECO:0000256" key="11">
    <source>
        <dbReference type="SAM" id="Phobius"/>
    </source>
</evidence>
<dbReference type="EMBL" id="JTDF01021973">
    <property type="protein sequence ID" value="KAF8561132.1"/>
    <property type="molecule type" value="Genomic_DNA"/>
</dbReference>
<evidence type="ECO:0000256" key="1">
    <source>
        <dbReference type="ARBA" id="ARBA00004141"/>
    </source>
</evidence>
<comment type="similarity">
    <text evidence="3">Belongs to the steroid 5-alpha reductase family.</text>
</comment>
<evidence type="ECO:0000256" key="3">
    <source>
        <dbReference type="ARBA" id="ARBA00007742"/>
    </source>
</evidence>
<dbReference type="Pfam" id="PF02544">
    <property type="entry name" value="Steroid_dh"/>
    <property type="match status" value="1"/>
</dbReference>
<keyword evidence="4" id="KW-0444">Lipid biosynthesis</keyword>
<name>A0A8T0D0C0_9TREM</name>
<evidence type="ECO:0000313" key="15">
    <source>
        <dbReference type="Proteomes" id="UP000699462"/>
    </source>
</evidence>
<evidence type="ECO:0000256" key="9">
    <source>
        <dbReference type="ARBA" id="ARBA00023098"/>
    </source>
</evidence>
<protein>
    <recommendedName>
        <fullName evidence="16">Very-long-chain enoyl-CoA reductase</fullName>
    </recommendedName>
</protein>
<keyword evidence="8" id="KW-0560">Oxidoreductase</keyword>
<reference evidence="14 15" key="1">
    <citation type="submission" date="2019-07" db="EMBL/GenBank/DDBJ databases">
        <title>Annotation for the trematode Paragonimus westermani.</title>
        <authorList>
            <person name="Choi Y.-J."/>
        </authorList>
    </citation>
    <scope>NUCLEOTIDE SEQUENCE [LARGE SCALE GENOMIC DNA]</scope>
    <source>
        <strain evidence="14">180907_Pwestermani</strain>
    </source>
</reference>
<dbReference type="Gene3D" id="3.10.20.90">
    <property type="entry name" value="Phosphatidylinositol 3-kinase Catalytic Subunit, Chain A, domain 1"/>
    <property type="match status" value="1"/>
</dbReference>
<dbReference type="GO" id="GO:0016020">
    <property type="term" value="C:membrane"/>
    <property type="evidence" value="ECO:0007669"/>
    <property type="project" value="UniProtKB-SubCell"/>
</dbReference>
<feature type="domain" description="3-oxo-5-alpha-steroid 4-dehydrogenase C-terminal" evidence="12">
    <location>
        <begin position="157"/>
        <end position="311"/>
    </location>
</feature>
<dbReference type="InterPro" id="IPR049127">
    <property type="entry name" value="TECR-like_N"/>
</dbReference>
<evidence type="ECO:0000313" key="14">
    <source>
        <dbReference type="EMBL" id="KAF8561132.1"/>
    </source>
</evidence>
<dbReference type="GO" id="GO:0005783">
    <property type="term" value="C:endoplasmic reticulum"/>
    <property type="evidence" value="ECO:0007669"/>
    <property type="project" value="UniProtKB-SubCell"/>
</dbReference>
<gene>
    <name evidence="14" type="ORF">P879_03131</name>
</gene>
<feature type="domain" description="TECR-like N-terminal" evidence="13">
    <location>
        <begin position="2"/>
        <end position="81"/>
    </location>
</feature>
<comment type="subcellular location">
    <subcellularLocation>
        <location evidence="2">Endoplasmic reticulum</location>
    </subcellularLocation>
    <subcellularLocation>
        <location evidence="1">Membrane</location>
        <topology evidence="1">Multi-pass membrane protein</topology>
    </subcellularLocation>
</comment>
<dbReference type="Pfam" id="PF21696">
    <property type="entry name" value="TECR_N"/>
    <property type="match status" value="1"/>
</dbReference>
<dbReference type="PROSITE" id="PS50244">
    <property type="entry name" value="S5A_REDUCTASE"/>
    <property type="match status" value="1"/>
</dbReference>
<sequence>MMKVEIRDAKSDKILYTFPEVPNNGTTLTVKKEIHNKDRKMYIARQSLRSSPTGRALNDDRILEDMCSSGDAHKLCLYLRDLGPQIGWRTVFLVEYIGPLVIYFIIWLLRQPELRLTFLTPITTLRGLRNLAVACWCGHYAKRLLETIFVHRFSHATMPMKNLFKNCTYYFGFAAFVAYFVNHPLYTSPAFGCKQICFGLGVFLLSEYGNLCCHLALRNLRPPGSTVRRIPQPVPGRFLTRLFTLVACPHYTYEVMSWIGFAIMTQSLPVALFAAAGFGQMSLWALSKLKAYRRDFPEFPRRRRAIVPFVL</sequence>
<evidence type="ECO:0000259" key="13">
    <source>
        <dbReference type="Pfam" id="PF21696"/>
    </source>
</evidence>
<evidence type="ECO:0000256" key="2">
    <source>
        <dbReference type="ARBA" id="ARBA00004240"/>
    </source>
</evidence>
<keyword evidence="9" id="KW-0443">Lipid metabolism</keyword>
<keyword evidence="15" id="KW-1185">Reference proteome</keyword>
<evidence type="ECO:0000256" key="8">
    <source>
        <dbReference type="ARBA" id="ARBA00023002"/>
    </source>
</evidence>
<keyword evidence="6" id="KW-0256">Endoplasmic reticulum</keyword>
<dbReference type="AlphaFoldDB" id="A0A8T0D0C0"/>
<keyword evidence="5 11" id="KW-0812">Transmembrane</keyword>
<dbReference type="PANTHER" id="PTHR10556:SF28">
    <property type="entry name" value="VERY-LONG-CHAIN ENOYL-COA REDUCTASE"/>
    <property type="match status" value="1"/>
</dbReference>
<dbReference type="PANTHER" id="PTHR10556">
    <property type="entry name" value="3-OXO-5-ALPHA-STEROID 4-DEHYDROGENASE"/>
    <property type="match status" value="1"/>
</dbReference>
<evidence type="ECO:0000256" key="4">
    <source>
        <dbReference type="ARBA" id="ARBA00022516"/>
    </source>
</evidence>
<evidence type="ECO:0000256" key="10">
    <source>
        <dbReference type="ARBA" id="ARBA00023136"/>
    </source>
</evidence>
<evidence type="ECO:0000259" key="12">
    <source>
        <dbReference type="Pfam" id="PF02544"/>
    </source>
</evidence>
<feature type="transmembrane region" description="Helical" evidence="11">
    <location>
        <begin position="167"/>
        <end position="186"/>
    </location>
</feature>
<evidence type="ECO:0008006" key="16">
    <source>
        <dbReference type="Google" id="ProtNLM"/>
    </source>
</evidence>
<accession>A0A8T0D0C0</accession>
<evidence type="ECO:0000256" key="5">
    <source>
        <dbReference type="ARBA" id="ARBA00022692"/>
    </source>
</evidence>
<evidence type="ECO:0000256" key="6">
    <source>
        <dbReference type="ARBA" id="ARBA00022824"/>
    </source>
</evidence>
<dbReference type="GO" id="GO:0042761">
    <property type="term" value="P:very long-chain fatty acid biosynthetic process"/>
    <property type="evidence" value="ECO:0007669"/>
    <property type="project" value="TreeGrafter"/>
</dbReference>
<keyword evidence="10 11" id="KW-0472">Membrane</keyword>
<feature type="transmembrane region" description="Helical" evidence="11">
    <location>
        <begin position="267"/>
        <end position="286"/>
    </location>
</feature>
<comment type="caution">
    <text evidence="14">The sequence shown here is derived from an EMBL/GenBank/DDBJ whole genome shotgun (WGS) entry which is preliminary data.</text>
</comment>
<evidence type="ECO:0000256" key="7">
    <source>
        <dbReference type="ARBA" id="ARBA00022989"/>
    </source>
</evidence>
<dbReference type="InterPro" id="IPR001104">
    <property type="entry name" value="3-oxo-5_a-steroid_4-DH_C"/>
</dbReference>
<keyword evidence="7 11" id="KW-1133">Transmembrane helix</keyword>
<proteinExistence type="inferred from homology"/>
<organism evidence="14 15">
    <name type="scientific">Paragonimus westermani</name>
    <dbReference type="NCBI Taxonomy" id="34504"/>
    <lineage>
        <taxon>Eukaryota</taxon>
        <taxon>Metazoa</taxon>
        <taxon>Spiralia</taxon>
        <taxon>Lophotrochozoa</taxon>
        <taxon>Platyhelminthes</taxon>
        <taxon>Trematoda</taxon>
        <taxon>Digenea</taxon>
        <taxon>Plagiorchiida</taxon>
        <taxon>Troglotremata</taxon>
        <taxon>Troglotrematidae</taxon>
        <taxon>Paragonimus</taxon>
    </lineage>
</organism>
<dbReference type="Proteomes" id="UP000699462">
    <property type="component" value="Unassembled WGS sequence"/>
</dbReference>
<feature type="transmembrane region" description="Helical" evidence="11">
    <location>
        <begin position="86"/>
        <end position="109"/>
    </location>
</feature>